<accession>A0ABW3LWJ2</accession>
<evidence type="ECO:0000313" key="2">
    <source>
        <dbReference type="EMBL" id="MFD1042548.1"/>
    </source>
</evidence>
<reference evidence="3" key="1">
    <citation type="journal article" date="2019" name="Int. J. Syst. Evol. Microbiol.">
        <title>The Global Catalogue of Microorganisms (GCM) 10K type strain sequencing project: providing services to taxonomists for standard genome sequencing and annotation.</title>
        <authorList>
            <consortium name="The Broad Institute Genomics Platform"/>
            <consortium name="The Broad Institute Genome Sequencing Center for Infectious Disease"/>
            <person name="Wu L."/>
            <person name="Ma J."/>
        </authorList>
    </citation>
    <scope>NUCLEOTIDE SEQUENCE [LARGE SCALE GENOMIC DNA]</scope>
    <source>
        <strain evidence="3">CCUG 55854</strain>
    </source>
</reference>
<gene>
    <name evidence="2" type="ORF">ACFQ2N_09345</name>
</gene>
<dbReference type="Pfam" id="PF13223">
    <property type="entry name" value="DUF4031"/>
    <property type="match status" value="1"/>
</dbReference>
<dbReference type="InterPro" id="IPR025109">
    <property type="entry name" value="DUF4031"/>
</dbReference>
<name>A0ABW3LWJ2_9GAMM</name>
<dbReference type="EMBL" id="JBHTKN010000005">
    <property type="protein sequence ID" value="MFD1042548.1"/>
    <property type="molecule type" value="Genomic_DNA"/>
</dbReference>
<keyword evidence="3" id="KW-1185">Reference proteome</keyword>
<evidence type="ECO:0000313" key="3">
    <source>
        <dbReference type="Proteomes" id="UP001597033"/>
    </source>
</evidence>
<evidence type="ECO:0000259" key="1">
    <source>
        <dbReference type="Pfam" id="PF13223"/>
    </source>
</evidence>
<sequence length="94" mass="10987">MTIFVDDERIAWKGREWCHLVADTLPELHDFAQQLGLRSAWFQDRASYPHYDVTTAVRERALRMGALQADRIQLMACCRKLKAELNATRPLRSR</sequence>
<dbReference type="RefSeq" id="WP_162376093.1">
    <property type="nucleotide sequence ID" value="NZ_JBHTKN010000005.1"/>
</dbReference>
<protein>
    <submittedName>
        <fullName evidence="2">DUF4031 domain-containing protein</fullName>
    </submittedName>
</protein>
<dbReference type="Proteomes" id="UP001597033">
    <property type="component" value="Unassembled WGS sequence"/>
</dbReference>
<comment type="caution">
    <text evidence="2">The sequence shown here is derived from an EMBL/GenBank/DDBJ whole genome shotgun (WGS) entry which is preliminary data.</text>
</comment>
<proteinExistence type="predicted"/>
<organism evidence="2 3">
    <name type="scientific">Pseudoxanthomonas kaohsiungensis</name>
    <dbReference type="NCBI Taxonomy" id="283923"/>
    <lineage>
        <taxon>Bacteria</taxon>
        <taxon>Pseudomonadati</taxon>
        <taxon>Pseudomonadota</taxon>
        <taxon>Gammaproteobacteria</taxon>
        <taxon>Lysobacterales</taxon>
        <taxon>Lysobacteraceae</taxon>
        <taxon>Pseudoxanthomonas</taxon>
    </lineage>
</organism>
<feature type="domain" description="DUF4031" evidence="1">
    <location>
        <begin position="3"/>
        <end position="80"/>
    </location>
</feature>